<dbReference type="EMBL" id="CM046509">
    <property type="protein sequence ID" value="KAI8663762.1"/>
    <property type="molecule type" value="Genomic_DNA"/>
</dbReference>
<comment type="caution">
    <text evidence="1">The sequence shown here is derived from an EMBL/GenBank/DDBJ whole genome shotgun (WGS) entry which is preliminary data.</text>
</comment>
<accession>A0ACC0QUE3</accession>
<proteinExistence type="predicted"/>
<reference evidence="1" key="1">
    <citation type="submission" date="2022-06" db="EMBL/GenBank/DDBJ databases">
        <title>Fusarium solani species complex genomes reveal bases of compartmentalisation and animal pathogenesis.</title>
        <authorList>
            <person name="Tsai I.J."/>
        </authorList>
    </citation>
    <scope>NUCLEOTIDE SEQUENCE</scope>
    <source>
        <strain evidence="1">Fu6.1</strain>
    </source>
</reference>
<sequence length="175" mass="19704">MLSPLTPSALQGQGLGHIYILRSQMDLSTASVLKIGFSKYHPEHRAHELASCIPVTEVVAHTPLLPHAMRVEAQIHAELAAKRKVLACGQCGQDHREWFEISHAESREVVISWSKWASTSWKKSNQELKDRPVESHSRIQLHNRKNGPGSGSISRKVRQSGGWICSDRWAFSRLR</sequence>
<dbReference type="Proteomes" id="UP001065298">
    <property type="component" value="Chromosome 7"/>
</dbReference>
<organism evidence="1 2">
    <name type="scientific">Fusarium keratoplasticum</name>
    <dbReference type="NCBI Taxonomy" id="1328300"/>
    <lineage>
        <taxon>Eukaryota</taxon>
        <taxon>Fungi</taxon>
        <taxon>Dikarya</taxon>
        <taxon>Ascomycota</taxon>
        <taxon>Pezizomycotina</taxon>
        <taxon>Sordariomycetes</taxon>
        <taxon>Hypocreomycetidae</taxon>
        <taxon>Hypocreales</taxon>
        <taxon>Nectriaceae</taxon>
        <taxon>Fusarium</taxon>
        <taxon>Fusarium solani species complex</taxon>
    </lineage>
</organism>
<name>A0ACC0QUE3_9HYPO</name>
<protein>
    <submittedName>
        <fullName evidence="1">Uncharacterized protein</fullName>
    </submittedName>
</protein>
<evidence type="ECO:0000313" key="2">
    <source>
        <dbReference type="Proteomes" id="UP001065298"/>
    </source>
</evidence>
<evidence type="ECO:0000313" key="1">
    <source>
        <dbReference type="EMBL" id="KAI8663762.1"/>
    </source>
</evidence>
<keyword evidence="2" id="KW-1185">Reference proteome</keyword>
<gene>
    <name evidence="1" type="ORF">NCS57_00978400</name>
</gene>